<dbReference type="Proteomes" id="UP000293172">
    <property type="component" value="Unassembled WGS sequence"/>
</dbReference>
<dbReference type="OrthoDB" id="5999135at2"/>
<protein>
    <submittedName>
        <fullName evidence="1">Uncharacterized protein</fullName>
    </submittedName>
</protein>
<gene>
    <name evidence="1" type="ORF">DNK44_05095</name>
</gene>
<evidence type="ECO:0000313" key="1">
    <source>
        <dbReference type="EMBL" id="TBU96135.1"/>
    </source>
</evidence>
<evidence type="ECO:0000313" key="2">
    <source>
        <dbReference type="Proteomes" id="UP000293172"/>
    </source>
</evidence>
<reference evidence="1 2" key="1">
    <citation type="submission" date="2018-06" db="EMBL/GenBank/DDBJ databases">
        <title>Three novel Pseudomonas species isolated from symptomatic oak.</title>
        <authorList>
            <person name="Bueno-Gonzalez V."/>
            <person name="Brady C."/>
        </authorList>
    </citation>
    <scope>NUCLEOTIDE SEQUENCE [LARGE SCALE GENOMIC DNA]</scope>
    <source>
        <strain evidence="1 2">P6B</strain>
    </source>
</reference>
<dbReference type="RefSeq" id="WP_131197472.1">
    <property type="nucleotide sequence ID" value="NZ_QJUL01000005.1"/>
</dbReference>
<accession>A0A4V2KCS4</accession>
<name>A0A4V2KCS4_9GAMM</name>
<dbReference type="EMBL" id="QJUL01000005">
    <property type="protein sequence ID" value="TBU96135.1"/>
    <property type="molecule type" value="Genomic_DNA"/>
</dbReference>
<comment type="caution">
    <text evidence="1">The sequence shown here is derived from an EMBL/GenBank/DDBJ whole genome shotgun (WGS) entry which is preliminary data.</text>
</comment>
<organism evidence="1 2">
    <name type="scientific">Phytopseudomonas dryadis</name>
    <dbReference type="NCBI Taxonomy" id="2487520"/>
    <lineage>
        <taxon>Bacteria</taxon>
        <taxon>Pseudomonadati</taxon>
        <taxon>Pseudomonadota</taxon>
        <taxon>Gammaproteobacteria</taxon>
        <taxon>Pseudomonadales</taxon>
        <taxon>Pseudomonadaceae</taxon>
        <taxon>Phytopseudomonas</taxon>
    </lineage>
</organism>
<proteinExistence type="predicted"/>
<sequence>MSGHLLCAELTRVLAAELNRGNSLTQQPQRTDWPQPGSLFAALRHDFRSDTRHLPDSLRHGYCNDPHYGWYEELYCSEHHHLLVAGRPRPGKR</sequence>
<dbReference type="AlphaFoldDB" id="A0A4V2KCS4"/>